<keyword evidence="1" id="KW-0285">Flavoprotein</keyword>
<reference evidence="4 5" key="1">
    <citation type="submission" date="2023-06" db="EMBL/GenBank/DDBJ databases">
        <title>Pelomonas sp. APW6 16S ribosomal RNA gene genome sequencing and assembly.</title>
        <authorList>
            <person name="Woo H."/>
        </authorList>
    </citation>
    <scope>NUCLEOTIDE SEQUENCE [LARGE SCALE GENOMIC DNA]</scope>
    <source>
        <strain evidence="4 5">APW6</strain>
    </source>
</reference>
<dbReference type="InterPro" id="IPR005025">
    <property type="entry name" value="FMN_Rdtase-like_dom"/>
</dbReference>
<dbReference type="Proteomes" id="UP001238603">
    <property type="component" value="Unassembled WGS sequence"/>
</dbReference>
<dbReference type="RefSeq" id="WP_285980425.1">
    <property type="nucleotide sequence ID" value="NZ_JASVDS010000001.1"/>
</dbReference>
<dbReference type="PANTHER" id="PTHR43278">
    <property type="entry name" value="NAD(P)H-DEPENDENT FMN-CONTAINING OXIDOREDUCTASE YWQN-RELATED"/>
    <property type="match status" value="1"/>
</dbReference>
<dbReference type="InterPro" id="IPR029039">
    <property type="entry name" value="Flavoprotein-like_sf"/>
</dbReference>
<feature type="domain" description="NADPH-dependent FMN reductase-like" evidence="3">
    <location>
        <begin position="11"/>
        <end position="159"/>
    </location>
</feature>
<dbReference type="PANTHER" id="PTHR43278:SF4">
    <property type="entry name" value="NAD(P)H-DEPENDENT FMN-CONTAINING OXIDOREDUCTASE YWQN-RELATED"/>
    <property type="match status" value="1"/>
</dbReference>
<protein>
    <submittedName>
        <fullName evidence="4">NAD(P)H-dependent oxidoreductase</fullName>
    </submittedName>
</protein>
<sequence length="190" mass="20877">MSDTPTTARRFLFLNASTRVPGVMGNTEALARTAAAALPSGIEQQWLRLADHPLPPFVDHRHDIGTYPLPEGAGRLLLDATLAATDLVLVAPVYWYSLPASVKLYLDHFSAWMRVPGLDFKARMAGRRLWLVTTSGDRAKAQPMIDSTRLCAEFLGMQWQGALWGKGGAPEAIRADETALTEATRWFEGV</sequence>
<accession>A0ABT7LBP7</accession>
<proteinExistence type="predicted"/>
<dbReference type="Gene3D" id="3.40.50.360">
    <property type="match status" value="1"/>
</dbReference>
<evidence type="ECO:0000313" key="4">
    <source>
        <dbReference type="EMBL" id="MDL5030283.1"/>
    </source>
</evidence>
<dbReference type="Pfam" id="PF03358">
    <property type="entry name" value="FMN_red"/>
    <property type="match status" value="1"/>
</dbReference>
<dbReference type="SUPFAM" id="SSF52218">
    <property type="entry name" value="Flavoproteins"/>
    <property type="match status" value="1"/>
</dbReference>
<evidence type="ECO:0000259" key="3">
    <source>
        <dbReference type="Pfam" id="PF03358"/>
    </source>
</evidence>
<evidence type="ECO:0000313" key="5">
    <source>
        <dbReference type="Proteomes" id="UP001238603"/>
    </source>
</evidence>
<comment type="caution">
    <text evidence="4">The sequence shown here is derived from an EMBL/GenBank/DDBJ whole genome shotgun (WGS) entry which is preliminary data.</text>
</comment>
<gene>
    <name evidence="4" type="ORF">QRD43_00080</name>
</gene>
<evidence type="ECO:0000256" key="2">
    <source>
        <dbReference type="ARBA" id="ARBA00022643"/>
    </source>
</evidence>
<organism evidence="4 5">
    <name type="scientific">Roseateles subflavus</name>
    <dbReference type="NCBI Taxonomy" id="3053353"/>
    <lineage>
        <taxon>Bacteria</taxon>
        <taxon>Pseudomonadati</taxon>
        <taxon>Pseudomonadota</taxon>
        <taxon>Betaproteobacteria</taxon>
        <taxon>Burkholderiales</taxon>
        <taxon>Sphaerotilaceae</taxon>
        <taxon>Roseateles</taxon>
    </lineage>
</organism>
<name>A0ABT7LBP7_9BURK</name>
<dbReference type="InterPro" id="IPR051796">
    <property type="entry name" value="ISF_SsuE-like"/>
</dbReference>
<dbReference type="EMBL" id="JASVDS010000001">
    <property type="protein sequence ID" value="MDL5030283.1"/>
    <property type="molecule type" value="Genomic_DNA"/>
</dbReference>
<keyword evidence="2" id="KW-0288">FMN</keyword>
<evidence type="ECO:0000256" key="1">
    <source>
        <dbReference type="ARBA" id="ARBA00022630"/>
    </source>
</evidence>
<keyword evidence="5" id="KW-1185">Reference proteome</keyword>